<feature type="domain" description="Core" evidence="1">
    <location>
        <begin position="1"/>
        <end position="105"/>
    </location>
</feature>
<dbReference type="Gene3D" id="2.60.300.12">
    <property type="entry name" value="HesB-like domain"/>
    <property type="match status" value="1"/>
</dbReference>
<comment type="caution">
    <text evidence="2">The sequence shown here is derived from an EMBL/GenBank/DDBJ whole genome shotgun (WGS) entry which is preliminary data.</text>
</comment>
<dbReference type="RefSeq" id="WP_063388347.1">
    <property type="nucleotide sequence ID" value="NZ_LWBR01000031.1"/>
</dbReference>
<dbReference type="Proteomes" id="UP000076476">
    <property type="component" value="Unassembled WGS sequence"/>
</dbReference>
<organism evidence="2 3">
    <name type="scientific">Aeribacillus pallidus</name>
    <dbReference type="NCBI Taxonomy" id="33936"/>
    <lineage>
        <taxon>Bacteria</taxon>
        <taxon>Bacillati</taxon>
        <taxon>Bacillota</taxon>
        <taxon>Bacilli</taxon>
        <taxon>Bacillales</taxon>
        <taxon>Bacillaceae</taxon>
        <taxon>Aeribacillus</taxon>
    </lineage>
</organism>
<dbReference type="STRING" id="33936.AZI98_11055"/>
<proteinExistence type="predicted"/>
<gene>
    <name evidence="2" type="ORF">AZI98_11055</name>
</gene>
<name>A0A161Y2Z7_9BACI</name>
<dbReference type="SUPFAM" id="SSF89360">
    <property type="entry name" value="HesB-like domain"/>
    <property type="match status" value="1"/>
</dbReference>
<evidence type="ECO:0000313" key="3">
    <source>
        <dbReference type="Proteomes" id="UP000076476"/>
    </source>
</evidence>
<dbReference type="OrthoDB" id="2361087at2"/>
<dbReference type="InterPro" id="IPR000361">
    <property type="entry name" value="ATAP_core_dom"/>
</dbReference>
<dbReference type="Pfam" id="PF01521">
    <property type="entry name" value="Fe-S_biosyn"/>
    <property type="match status" value="1"/>
</dbReference>
<keyword evidence="3" id="KW-1185">Reference proteome</keyword>
<protein>
    <submittedName>
        <fullName evidence="2">Heme biosynthesis protein HemY</fullName>
    </submittedName>
</protein>
<reference evidence="2 3" key="1">
    <citation type="submission" date="2016-04" db="EMBL/GenBank/DDBJ databases">
        <title>Draft genome sequence of Aeribacillus pallidus 8m3 from petroleum reservoir.</title>
        <authorList>
            <person name="Poltaraus A.B."/>
            <person name="Nazina T.N."/>
            <person name="Tourova T.P."/>
            <person name="Malakho S.M."/>
            <person name="Korshunova A.V."/>
            <person name="Sokolova D.S."/>
        </authorList>
    </citation>
    <scope>NUCLEOTIDE SEQUENCE [LARGE SCALE GENOMIC DNA]</scope>
    <source>
        <strain evidence="2 3">8m3</strain>
    </source>
</reference>
<dbReference type="EMBL" id="LWBR01000031">
    <property type="protein sequence ID" value="KZN96002.1"/>
    <property type="molecule type" value="Genomic_DNA"/>
</dbReference>
<evidence type="ECO:0000313" key="2">
    <source>
        <dbReference type="EMBL" id="KZN96002.1"/>
    </source>
</evidence>
<dbReference type="InterPro" id="IPR035903">
    <property type="entry name" value="HesB-like_dom_sf"/>
</dbReference>
<dbReference type="AlphaFoldDB" id="A0A161Y2Z7"/>
<sequence>MNISFTNAAKAKLKEILEMNENRYIKLKYDTDGCGCVMSGVTVLWLVKDLDEDDMKIDTNFVPVYVERSKLVFLDDELQIDYHGQRQIFMLKSPMQIYNPRMSCIVK</sequence>
<accession>A0A161Y2Z7</accession>
<evidence type="ECO:0000259" key="1">
    <source>
        <dbReference type="Pfam" id="PF01521"/>
    </source>
</evidence>